<dbReference type="InterPro" id="IPR002501">
    <property type="entry name" value="PsdUridine_synth_N"/>
</dbReference>
<dbReference type="KEGG" id="ptan:CRYO30217_02671"/>
<evidence type="ECO:0000313" key="8">
    <source>
        <dbReference type="EMBL" id="CAG5085179.1"/>
    </source>
</evidence>
<sequence>MISPKKYDFAAGEVLLVDKPLNWTSFQVVNKLRYPLKKLYKKKRFKVGHAGTLDPLATGLLVICTGKMTKSINGFVQDAKVYTGIIKLGATTPSFDLETEIDKTYPVDHITPGRVEEVRKQFLGEQEQVPPVFSAKQIDGKRAYEYAREGKEVKMRVAQICIHELELDFKNGDELHFEVNCSKGTYIRSLANDIGKALNSGGHLIELRRTQSGDFNIKDAKSVEEWVKIIKSTQLENL</sequence>
<dbReference type="GO" id="GO:0160148">
    <property type="term" value="F:tRNA pseudouridine(55) synthase activity"/>
    <property type="evidence" value="ECO:0007669"/>
    <property type="project" value="UniProtKB-EC"/>
</dbReference>
<evidence type="ECO:0000259" key="6">
    <source>
        <dbReference type="Pfam" id="PF01509"/>
    </source>
</evidence>
<evidence type="ECO:0000256" key="4">
    <source>
        <dbReference type="ARBA" id="ARBA00023235"/>
    </source>
</evidence>
<dbReference type="SUPFAM" id="SSF55120">
    <property type="entry name" value="Pseudouridine synthase"/>
    <property type="match status" value="1"/>
</dbReference>
<dbReference type="InterPro" id="IPR020103">
    <property type="entry name" value="PsdUridine_synth_cat_dom_sf"/>
</dbReference>
<feature type="domain" description="tRNA pseudouridylate synthase B C-terminal" evidence="7">
    <location>
        <begin position="188"/>
        <end position="224"/>
    </location>
</feature>
<evidence type="ECO:0000256" key="5">
    <source>
        <dbReference type="HAMAP-Rule" id="MF_01080"/>
    </source>
</evidence>
<dbReference type="InterPro" id="IPR014780">
    <property type="entry name" value="tRNA_psdUridine_synth_TruB"/>
</dbReference>
<dbReference type="RefSeq" id="WP_258542885.1">
    <property type="nucleotide sequence ID" value="NZ_OU015584.1"/>
</dbReference>
<dbReference type="GO" id="GO:1990481">
    <property type="term" value="P:mRNA pseudouridine synthesis"/>
    <property type="evidence" value="ECO:0007669"/>
    <property type="project" value="TreeGrafter"/>
</dbReference>
<dbReference type="CDD" id="cd02573">
    <property type="entry name" value="PseudoU_synth_EcTruB"/>
    <property type="match status" value="1"/>
</dbReference>
<organism evidence="8 9">
    <name type="scientific">Parvicella tangerina</name>
    <dbReference type="NCBI Taxonomy" id="2829795"/>
    <lineage>
        <taxon>Bacteria</taxon>
        <taxon>Pseudomonadati</taxon>
        <taxon>Bacteroidota</taxon>
        <taxon>Flavobacteriia</taxon>
        <taxon>Flavobacteriales</taxon>
        <taxon>Parvicellaceae</taxon>
        <taxon>Parvicella</taxon>
    </lineage>
</organism>
<evidence type="ECO:0000256" key="3">
    <source>
        <dbReference type="ARBA" id="ARBA00022694"/>
    </source>
</evidence>
<protein>
    <recommendedName>
        <fullName evidence="5">tRNA pseudouridine synthase B</fullName>
        <ecNumber evidence="5">5.4.99.25</ecNumber>
    </recommendedName>
    <alternativeName>
        <fullName evidence="5">tRNA pseudouridine(55) synthase</fullName>
        <shortName evidence="5">Psi55 synthase</shortName>
    </alternativeName>
    <alternativeName>
        <fullName evidence="5">tRNA pseudouridylate synthase</fullName>
    </alternativeName>
    <alternativeName>
        <fullName evidence="5">tRNA-uridine isomerase</fullName>
    </alternativeName>
</protein>
<comment type="similarity">
    <text evidence="2 5">Belongs to the pseudouridine synthase TruB family. Type 1 subfamily.</text>
</comment>
<dbReference type="Pfam" id="PF01509">
    <property type="entry name" value="TruB_N"/>
    <property type="match status" value="1"/>
</dbReference>
<evidence type="ECO:0000313" key="9">
    <source>
        <dbReference type="Proteomes" id="UP000683507"/>
    </source>
</evidence>
<dbReference type="NCBIfam" id="TIGR00431">
    <property type="entry name" value="TruB"/>
    <property type="match status" value="1"/>
</dbReference>
<dbReference type="InterPro" id="IPR032819">
    <property type="entry name" value="TruB_C"/>
</dbReference>
<evidence type="ECO:0000259" key="7">
    <source>
        <dbReference type="Pfam" id="PF16198"/>
    </source>
</evidence>
<keyword evidence="4 5" id="KW-0413">Isomerase</keyword>
<keyword evidence="3 5" id="KW-0819">tRNA processing</keyword>
<proteinExistence type="inferred from homology"/>
<dbReference type="HAMAP" id="MF_01080">
    <property type="entry name" value="TruB_bact"/>
    <property type="match status" value="1"/>
</dbReference>
<dbReference type="PANTHER" id="PTHR13767">
    <property type="entry name" value="TRNA-PSEUDOURIDINE SYNTHASE"/>
    <property type="match status" value="1"/>
</dbReference>
<comment type="catalytic activity">
    <reaction evidence="1 5">
        <text>uridine(55) in tRNA = pseudouridine(55) in tRNA</text>
        <dbReference type="Rhea" id="RHEA:42532"/>
        <dbReference type="Rhea" id="RHEA-COMP:10101"/>
        <dbReference type="Rhea" id="RHEA-COMP:10102"/>
        <dbReference type="ChEBI" id="CHEBI:65314"/>
        <dbReference type="ChEBI" id="CHEBI:65315"/>
        <dbReference type="EC" id="5.4.99.25"/>
    </reaction>
</comment>
<keyword evidence="9" id="KW-1185">Reference proteome</keyword>
<comment type="function">
    <text evidence="5">Responsible for synthesis of pseudouridine from uracil-55 in the psi GC loop of transfer RNAs.</text>
</comment>
<evidence type="ECO:0000256" key="1">
    <source>
        <dbReference type="ARBA" id="ARBA00000385"/>
    </source>
</evidence>
<dbReference type="EMBL" id="OU015584">
    <property type="protein sequence ID" value="CAG5085179.1"/>
    <property type="molecule type" value="Genomic_DNA"/>
</dbReference>
<dbReference type="Gene3D" id="3.30.2350.10">
    <property type="entry name" value="Pseudouridine synthase"/>
    <property type="match status" value="1"/>
</dbReference>
<feature type="active site" description="Nucleophile" evidence="5">
    <location>
        <position position="54"/>
    </location>
</feature>
<dbReference type="Pfam" id="PF16198">
    <property type="entry name" value="TruB_C_2"/>
    <property type="match status" value="1"/>
</dbReference>
<dbReference type="GO" id="GO:0031119">
    <property type="term" value="P:tRNA pseudouridine synthesis"/>
    <property type="evidence" value="ECO:0007669"/>
    <property type="project" value="UniProtKB-UniRule"/>
</dbReference>
<reference evidence="8" key="1">
    <citation type="submission" date="2021-04" db="EMBL/GenBank/DDBJ databases">
        <authorList>
            <person name="Rodrigo-Torres L."/>
            <person name="Arahal R. D."/>
            <person name="Lucena T."/>
        </authorList>
    </citation>
    <scope>NUCLEOTIDE SEQUENCE</scope>
    <source>
        <strain evidence="8">AS29M-1</strain>
    </source>
</reference>
<gene>
    <name evidence="5 8" type="primary">truB</name>
    <name evidence="8" type="ORF">CRYO30217_02671</name>
</gene>
<accession>A0A916JPL0</accession>
<feature type="domain" description="Pseudouridine synthase II N-terminal" evidence="6">
    <location>
        <begin position="37"/>
        <end position="187"/>
    </location>
</feature>
<dbReference type="EC" id="5.4.99.25" evidence="5"/>
<evidence type="ECO:0000256" key="2">
    <source>
        <dbReference type="ARBA" id="ARBA00005642"/>
    </source>
</evidence>
<dbReference type="GO" id="GO:0003723">
    <property type="term" value="F:RNA binding"/>
    <property type="evidence" value="ECO:0007669"/>
    <property type="project" value="InterPro"/>
</dbReference>
<dbReference type="AlphaFoldDB" id="A0A916JPL0"/>
<dbReference type="Proteomes" id="UP000683507">
    <property type="component" value="Chromosome"/>
</dbReference>
<dbReference type="PANTHER" id="PTHR13767:SF2">
    <property type="entry name" value="PSEUDOURIDYLATE SYNTHASE TRUB1"/>
    <property type="match status" value="1"/>
</dbReference>
<name>A0A916JPL0_9FLAO</name>